<accession>A0A4Y9ZZK3</accession>
<gene>
    <name evidence="8" type="ORF">EWM64_g4422</name>
</gene>
<comment type="caution">
    <text evidence="6">Lacks conserved residue(s) required for the propagation of feature annotation.</text>
</comment>
<dbReference type="PRINTS" id="PR00704">
    <property type="entry name" value="CALPAIN"/>
</dbReference>
<feature type="active site" evidence="5">
    <location>
        <position position="175"/>
    </location>
</feature>
<proteinExistence type="inferred from homology"/>
<keyword evidence="9" id="KW-1185">Reference proteome</keyword>
<dbReference type="InterPro" id="IPR038765">
    <property type="entry name" value="Papain-like_cys_pep_sf"/>
</dbReference>
<dbReference type="InterPro" id="IPR036181">
    <property type="entry name" value="MIT_dom_sf"/>
</dbReference>
<feature type="domain" description="Calpain catalytic" evidence="7">
    <location>
        <begin position="110"/>
        <end position="289"/>
    </location>
</feature>
<dbReference type="Proteomes" id="UP000298061">
    <property type="component" value="Unassembled WGS sequence"/>
</dbReference>
<evidence type="ECO:0000313" key="8">
    <source>
        <dbReference type="EMBL" id="TFY79590.1"/>
    </source>
</evidence>
<evidence type="ECO:0000256" key="3">
    <source>
        <dbReference type="ARBA" id="ARBA00022801"/>
    </source>
</evidence>
<dbReference type="SMART" id="SM00230">
    <property type="entry name" value="CysPc"/>
    <property type="match status" value="1"/>
</dbReference>
<organism evidence="8 9">
    <name type="scientific">Hericium alpestre</name>
    <dbReference type="NCBI Taxonomy" id="135208"/>
    <lineage>
        <taxon>Eukaryota</taxon>
        <taxon>Fungi</taxon>
        <taxon>Dikarya</taxon>
        <taxon>Basidiomycota</taxon>
        <taxon>Agaricomycotina</taxon>
        <taxon>Agaricomycetes</taxon>
        <taxon>Russulales</taxon>
        <taxon>Hericiaceae</taxon>
        <taxon>Hericium</taxon>
    </lineage>
</organism>
<sequence>MSAKRAGSKQDDPEATYNKAAKAELSKNYDAAFRGYIDAATAYLALSRSAVDARSQTRLRSQASKALERAERIKAVKSGLTPVIRNPLSPDEQALVLKKGSTVNGLHVPLWSEADSGAFDSATRYHDPDGQLKLSAEQERVGTTWRRPDDVFQDVELLNPNLRGQDIVQRVIEDCSLCTSIAVCLEHSSRHRSKAALPVLHPCDASNRPERSKSGRYDLRVWFNGAHRRISIDEELPFHPDGSLMCLSTLDKSDLWPALVEKAYLKLMGGYDFPGSNSTSYRGGYQSKSKSGGI</sequence>
<evidence type="ECO:0000256" key="4">
    <source>
        <dbReference type="ARBA" id="ARBA00022807"/>
    </source>
</evidence>
<dbReference type="PROSITE" id="PS50203">
    <property type="entry name" value="CALPAIN_CAT"/>
    <property type="match status" value="1"/>
</dbReference>
<dbReference type="PANTHER" id="PTHR46143">
    <property type="entry name" value="CALPAIN-7"/>
    <property type="match status" value="1"/>
</dbReference>
<evidence type="ECO:0000313" key="9">
    <source>
        <dbReference type="Proteomes" id="UP000298061"/>
    </source>
</evidence>
<dbReference type="GO" id="GO:0004198">
    <property type="term" value="F:calcium-dependent cysteine-type endopeptidase activity"/>
    <property type="evidence" value="ECO:0007669"/>
    <property type="project" value="InterPro"/>
</dbReference>
<keyword evidence="3" id="KW-0378">Hydrolase</keyword>
<dbReference type="Gene3D" id="1.20.58.80">
    <property type="entry name" value="Phosphotransferase system, lactose/cellobiose-type IIA subunit"/>
    <property type="match status" value="1"/>
</dbReference>
<reference evidence="8 9" key="1">
    <citation type="submission" date="2019-02" db="EMBL/GenBank/DDBJ databases">
        <title>Genome sequencing of the rare red list fungi Hericium alpestre (H. flagellum).</title>
        <authorList>
            <person name="Buettner E."/>
            <person name="Kellner H."/>
        </authorList>
    </citation>
    <scope>NUCLEOTIDE SEQUENCE [LARGE SCALE GENOMIC DNA]</scope>
    <source>
        <strain evidence="8 9">DSM 108284</strain>
    </source>
</reference>
<dbReference type="InterPro" id="IPR051297">
    <property type="entry name" value="PalB/RIM13"/>
</dbReference>
<dbReference type="InterPro" id="IPR001300">
    <property type="entry name" value="Peptidase_C2_calpain_cat"/>
</dbReference>
<dbReference type="OrthoDB" id="167576at2759"/>
<dbReference type="Pfam" id="PF00648">
    <property type="entry name" value="Peptidase_C2"/>
    <property type="match status" value="1"/>
</dbReference>
<dbReference type="EMBL" id="SFCI01000474">
    <property type="protein sequence ID" value="TFY79590.1"/>
    <property type="molecule type" value="Genomic_DNA"/>
</dbReference>
<dbReference type="STRING" id="135208.A0A4Y9ZZK3"/>
<comment type="similarity">
    <text evidence="1">Belongs to the peptidase C2 family. PalB/RIM13 subfamily.</text>
</comment>
<protein>
    <recommendedName>
        <fullName evidence="7">Calpain catalytic domain-containing protein</fullName>
    </recommendedName>
</protein>
<dbReference type="PANTHER" id="PTHR46143:SF1">
    <property type="entry name" value="CALPAIN-7"/>
    <property type="match status" value="1"/>
</dbReference>
<dbReference type="InterPro" id="IPR022684">
    <property type="entry name" value="Calpain_cysteine_protease"/>
</dbReference>
<dbReference type="GO" id="GO:0006508">
    <property type="term" value="P:proteolysis"/>
    <property type="evidence" value="ECO:0007669"/>
    <property type="project" value="UniProtKB-KW"/>
</dbReference>
<comment type="caution">
    <text evidence="8">The sequence shown here is derived from an EMBL/GenBank/DDBJ whole genome shotgun (WGS) entry which is preliminary data.</text>
</comment>
<dbReference type="SUPFAM" id="SSF116846">
    <property type="entry name" value="MIT domain"/>
    <property type="match status" value="1"/>
</dbReference>
<evidence type="ECO:0000256" key="6">
    <source>
        <dbReference type="PROSITE-ProRule" id="PRU00239"/>
    </source>
</evidence>
<evidence type="ECO:0000256" key="2">
    <source>
        <dbReference type="ARBA" id="ARBA00022670"/>
    </source>
</evidence>
<evidence type="ECO:0000256" key="1">
    <source>
        <dbReference type="ARBA" id="ARBA00010193"/>
    </source>
</evidence>
<evidence type="ECO:0000259" key="7">
    <source>
        <dbReference type="PROSITE" id="PS50203"/>
    </source>
</evidence>
<dbReference type="AlphaFoldDB" id="A0A4Y9ZZK3"/>
<keyword evidence="4" id="KW-0788">Thiol protease</keyword>
<evidence type="ECO:0000256" key="5">
    <source>
        <dbReference type="PIRSR" id="PIRSR622684-1"/>
    </source>
</evidence>
<name>A0A4Y9ZZK3_9AGAM</name>
<keyword evidence="2" id="KW-0645">Protease</keyword>
<dbReference type="SUPFAM" id="SSF54001">
    <property type="entry name" value="Cysteine proteinases"/>
    <property type="match status" value="1"/>
</dbReference>